<proteinExistence type="predicted"/>
<gene>
    <name evidence="2" type="ORF">BOO69_07510</name>
</gene>
<dbReference type="EMBL" id="CP018076">
    <property type="protein sequence ID" value="APE43283.1"/>
    <property type="molecule type" value="Genomic_DNA"/>
</dbReference>
<reference evidence="2 3" key="1">
    <citation type="submission" date="2016-11" db="EMBL/GenBank/DDBJ databases">
        <title>Complete genome sequence of Sulfitobacter sp. AM1-D1, a toxic bacteria associated with marine dinoflagellate Alexandrium minutum in East China Sea.</title>
        <authorList>
            <person name="Yang Q."/>
            <person name="Zhang X."/>
            <person name="Tian X."/>
        </authorList>
    </citation>
    <scope>NUCLEOTIDE SEQUENCE [LARGE SCALE GENOMIC DNA]</scope>
    <source>
        <strain evidence="2 3">AM1-D1</strain>
    </source>
</reference>
<keyword evidence="3" id="KW-1185">Reference proteome</keyword>
<dbReference type="PROSITE" id="PS51257">
    <property type="entry name" value="PROKAR_LIPOPROTEIN"/>
    <property type="match status" value="1"/>
</dbReference>
<name>A0A1J0WG53_9RHOB</name>
<evidence type="ECO:0008006" key="4">
    <source>
        <dbReference type="Google" id="ProtNLM"/>
    </source>
</evidence>
<feature type="chain" id="PRO_5013380380" description="Lipoprotein" evidence="1">
    <location>
        <begin position="26"/>
        <end position="96"/>
    </location>
</feature>
<evidence type="ECO:0000256" key="1">
    <source>
        <dbReference type="SAM" id="SignalP"/>
    </source>
</evidence>
<evidence type="ECO:0000313" key="2">
    <source>
        <dbReference type="EMBL" id="APE43283.1"/>
    </source>
</evidence>
<feature type="signal peptide" evidence="1">
    <location>
        <begin position="1"/>
        <end position="25"/>
    </location>
</feature>
<dbReference type="KEGG" id="suam:BOO69_07510"/>
<dbReference type="AlphaFoldDB" id="A0A1J0WG53"/>
<evidence type="ECO:0000313" key="3">
    <source>
        <dbReference type="Proteomes" id="UP000181897"/>
    </source>
</evidence>
<protein>
    <recommendedName>
        <fullName evidence="4">Lipoprotein</fullName>
    </recommendedName>
</protein>
<organism evidence="2 3">
    <name type="scientific">Sulfitobacter alexandrii</name>
    <dbReference type="NCBI Taxonomy" id="1917485"/>
    <lineage>
        <taxon>Bacteria</taxon>
        <taxon>Pseudomonadati</taxon>
        <taxon>Pseudomonadota</taxon>
        <taxon>Alphaproteobacteria</taxon>
        <taxon>Rhodobacterales</taxon>
        <taxon>Roseobacteraceae</taxon>
        <taxon>Sulfitobacter</taxon>
    </lineage>
</organism>
<dbReference type="RefSeq" id="WP_071971618.1">
    <property type="nucleotide sequence ID" value="NZ_CP018076.1"/>
</dbReference>
<sequence>MPPLLRPALLIALLGVAACDEVAVANDPVARAELRATKSCIAAVENETGVSGASINTTIPIIEVNQYIVNVPNAPYWTCITNDEGQAQTITQNQRG</sequence>
<dbReference type="Proteomes" id="UP000181897">
    <property type="component" value="Chromosome"/>
</dbReference>
<accession>A0A1J0WG53</accession>
<dbReference type="OrthoDB" id="7727637at2"/>
<keyword evidence="1" id="KW-0732">Signal</keyword>